<dbReference type="InterPro" id="IPR011991">
    <property type="entry name" value="ArsR-like_HTH"/>
</dbReference>
<protein>
    <recommendedName>
        <fullName evidence="4">HTH arsR-type domain-containing protein</fullName>
    </recommendedName>
</protein>
<comment type="caution">
    <text evidence="5">The sequence shown here is derived from an EMBL/GenBank/DDBJ whole genome shotgun (WGS) entry which is preliminary data.</text>
</comment>
<feature type="domain" description="HTH arsR-type" evidence="4">
    <location>
        <begin position="1"/>
        <end position="98"/>
    </location>
</feature>
<keyword evidence="1" id="KW-0805">Transcription regulation</keyword>
<proteinExistence type="predicted"/>
<organism evidence="5 6">
    <name type="scientific">candidate division WOR-1 bacterium RIFOXYB2_FULL_36_35</name>
    <dbReference type="NCBI Taxonomy" id="1802578"/>
    <lineage>
        <taxon>Bacteria</taxon>
        <taxon>Bacillati</taxon>
        <taxon>Saganbacteria</taxon>
    </lineage>
</organism>
<keyword evidence="3" id="KW-0804">Transcription</keyword>
<dbReference type="SMART" id="SM00418">
    <property type="entry name" value="HTH_ARSR"/>
    <property type="match status" value="1"/>
</dbReference>
<dbReference type="InterPro" id="IPR036388">
    <property type="entry name" value="WH-like_DNA-bd_sf"/>
</dbReference>
<dbReference type="GO" id="GO:0003700">
    <property type="term" value="F:DNA-binding transcription factor activity"/>
    <property type="evidence" value="ECO:0007669"/>
    <property type="project" value="InterPro"/>
</dbReference>
<evidence type="ECO:0000256" key="2">
    <source>
        <dbReference type="ARBA" id="ARBA00023125"/>
    </source>
</evidence>
<dbReference type="GO" id="GO:0003677">
    <property type="term" value="F:DNA binding"/>
    <property type="evidence" value="ECO:0007669"/>
    <property type="project" value="UniProtKB-KW"/>
</dbReference>
<evidence type="ECO:0000313" key="6">
    <source>
        <dbReference type="Proteomes" id="UP000177905"/>
    </source>
</evidence>
<dbReference type="CDD" id="cd00090">
    <property type="entry name" value="HTH_ARSR"/>
    <property type="match status" value="1"/>
</dbReference>
<dbReference type="PANTHER" id="PTHR43132">
    <property type="entry name" value="ARSENICAL RESISTANCE OPERON REPRESSOR ARSR-RELATED"/>
    <property type="match status" value="1"/>
</dbReference>
<reference evidence="5 6" key="1">
    <citation type="journal article" date="2016" name="Nat. Commun.">
        <title>Thousands of microbial genomes shed light on interconnected biogeochemical processes in an aquifer system.</title>
        <authorList>
            <person name="Anantharaman K."/>
            <person name="Brown C.T."/>
            <person name="Hug L.A."/>
            <person name="Sharon I."/>
            <person name="Castelle C.J."/>
            <person name="Probst A.J."/>
            <person name="Thomas B.C."/>
            <person name="Singh A."/>
            <person name="Wilkins M.J."/>
            <person name="Karaoz U."/>
            <person name="Brodie E.L."/>
            <person name="Williams K.H."/>
            <person name="Hubbard S.S."/>
            <person name="Banfield J.F."/>
        </authorList>
    </citation>
    <scope>NUCLEOTIDE SEQUENCE [LARGE SCALE GENOMIC DNA]</scope>
</reference>
<sequence length="113" mass="13080">MKQIYELHAEICKTLANPIRIEIINILRNNEMAAGELLAKLKIRKSNLSQHLALMRAKGIVKARRDGINIFYRISNLKVIKACDIMRQVLIEHLSEVSKATNKWSRQNNESKR</sequence>
<dbReference type="InterPro" id="IPR036390">
    <property type="entry name" value="WH_DNA-bd_sf"/>
</dbReference>
<dbReference type="EMBL" id="MEUA01000031">
    <property type="protein sequence ID" value="OGC14741.1"/>
    <property type="molecule type" value="Genomic_DNA"/>
</dbReference>
<name>A0A1F4S2T4_UNCSA</name>
<gene>
    <name evidence="5" type="ORF">A2290_08605</name>
</gene>
<accession>A0A1F4S2T4</accession>
<keyword evidence="2" id="KW-0238">DNA-binding</keyword>
<dbReference type="Gene3D" id="1.10.10.10">
    <property type="entry name" value="Winged helix-like DNA-binding domain superfamily/Winged helix DNA-binding domain"/>
    <property type="match status" value="1"/>
</dbReference>
<dbReference type="PRINTS" id="PR00778">
    <property type="entry name" value="HTHARSR"/>
</dbReference>
<dbReference type="PANTHER" id="PTHR43132:SF2">
    <property type="entry name" value="ARSENICAL RESISTANCE OPERON REPRESSOR ARSR-RELATED"/>
    <property type="match status" value="1"/>
</dbReference>
<evidence type="ECO:0000313" key="5">
    <source>
        <dbReference type="EMBL" id="OGC14741.1"/>
    </source>
</evidence>
<dbReference type="AlphaFoldDB" id="A0A1F4S2T4"/>
<evidence type="ECO:0000259" key="4">
    <source>
        <dbReference type="PROSITE" id="PS50987"/>
    </source>
</evidence>
<dbReference type="SUPFAM" id="SSF46785">
    <property type="entry name" value="Winged helix' DNA-binding domain"/>
    <property type="match status" value="1"/>
</dbReference>
<evidence type="ECO:0000256" key="3">
    <source>
        <dbReference type="ARBA" id="ARBA00023163"/>
    </source>
</evidence>
<dbReference type="PROSITE" id="PS50987">
    <property type="entry name" value="HTH_ARSR_2"/>
    <property type="match status" value="1"/>
</dbReference>
<dbReference type="NCBIfam" id="NF033788">
    <property type="entry name" value="HTH_metalloreg"/>
    <property type="match status" value="1"/>
</dbReference>
<dbReference type="Proteomes" id="UP000177905">
    <property type="component" value="Unassembled WGS sequence"/>
</dbReference>
<dbReference type="InterPro" id="IPR051011">
    <property type="entry name" value="Metal_resp_trans_reg"/>
</dbReference>
<evidence type="ECO:0000256" key="1">
    <source>
        <dbReference type="ARBA" id="ARBA00023015"/>
    </source>
</evidence>
<dbReference type="InterPro" id="IPR001845">
    <property type="entry name" value="HTH_ArsR_DNA-bd_dom"/>
</dbReference>
<dbReference type="Pfam" id="PF01022">
    <property type="entry name" value="HTH_5"/>
    <property type="match status" value="1"/>
</dbReference>